<keyword evidence="1" id="KW-0472">Membrane</keyword>
<sequence>MPHHSSLSRIKKRLGVEILELFFLEIVQQCKNAGLLKGSSVMTDSTLLDADASLDSLTLKEKDANAPPIEKGKRPLSNITHISKTDPEATLAFKSGTPRILKYKAHVTSDSKNRIILAIRITTGAVHDSVPYLEQLDYVKEKVSYNINETIADRAYGSGQIISTLKDKKITTYIPLFSSRSGSSENSNIPGFQYDEVNNYYVCSQKNVLKPCKSQSDTTIYLSSTADCKKCSFSETCLAKLKNKGPARYVTRNRYAELYTQMIQEMELQFFKEKLYERMWKIEGIMNELKNYHDLKRAQYRGLQNTQIQAYFAAIALNIKRLVFFIIYYYIACLYPVRIAG</sequence>
<dbReference type="GO" id="GO:0006313">
    <property type="term" value="P:DNA transposition"/>
    <property type="evidence" value="ECO:0007669"/>
    <property type="project" value="InterPro"/>
</dbReference>
<dbReference type="InterPro" id="IPR002559">
    <property type="entry name" value="Transposase_11"/>
</dbReference>
<reference evidence="3" key="1">
    <citation type="journal article" date="2020" name="Microbiol. Resour. Announc.">
        <title>Complete Genome Sequence of Novel Psychrotolerant Legionella Strain TUM19329, Isolated from Antarctic Lake Sediment.</title>
        <authorList>
            <person name="Shimada S."/>
            <person name="Nakai R."/>
            <person name="Aoki K."/>
            <person name="Shimoeda N."/>
            <person name="Ohno G."/>
            <person name="Miyazaki Y."/>
            <person name="Kudoh S."/>
            <person name="Imura S."/>
            <person name="Watanabe K."/>
            <person name="Ishii Y."/>
            <person name="Tateda K."/>
        </authorList>
    </citation>
    <scope>NUCLEOTIDE SEQUENCE [LARGE SCALE GENOMIC DNA]</scope>
    <source>
        <strain evidence="3">TUM19329</strain>
    </source>
</reference>
<dbReference type="PANTHER" id="PTHR33408">
    <property type="entry name" value="TRANSPOSASE"/>
    <property type="match status" value="1"/>
</dbReference>
<keyword evidence="1" id="KW-1133">Transmembrane helix</keyword>
<dbReference type="PANTHER" id="PTHR33408:SF2">
    <property type="entry name" value="TRANSPOSASE DDE DOMAIN-CONTAINING PROTEIN"/>
    <property type="match status" value="1"/>
</dbReference>
<feature type="domain" description="Transposase IS4-like" evidence="2">
    <location>
        <begin position="99"/>
        <end position="319"/>
    </location>
</feature>
<gene>
    <name evidence="3" type="ORF">TUM19329_12440</name>
</gene>
<evidence type="ECO:0000256" key="1">
    <source>
        <dbReference type="SAM" id="Phobius"/>
    </source>
</evidence>
<dbReference type="Pfam" id="PF01609">
    <property type="entry name" value="DDE_Tnp_1"/>
    <property type="match status" value="1"/>
</dbReference>
<dbReference type="AlphaFoldDB" id="A0A6F8T3V0"/>
<keyword evidence="1" id="KW-0812">Transmembrane</keyword>
<keyword evidence="4" id="KW-1185">Reference proteome</keyword>
<proteinExistence type="predicted"/>
<dbReference type="GO" id="GO:0004803">
    <property type="term" value="F:transposase activity"/>
    <property type="evidence" value="ECO:0007669"/>
    <property type="project" value="InterPro"/>
</dbReference>
<dbReference type="GO" id="GO:0003677">
    <property type="term" value="F:DNA binding"/>
    <property type="evidence" value="ECO:0007669"/>
    <property type="project" value="InterPro"/>
</dbReference>
<dbReference type="Proteomes" id="UP000502894">
    <property type="component" value="Chromosome"/>
</dbReference>
<protein>
    <recommendedName>
        <fullName evidence="2">Transposase IS4-like domain-containing protein</fullName>
    </recommendedName>
</protein>
<name>A0A6F8T3V0_9GAMM</name>
<evidence type="ECO:0000313" key="4">
    <source>
        <dbReference type="Proteomes" id="UP000502894"/>
    </source>
</evidence>
<dbReference type="EMBL" id="AP022839">
    <property type="protein sequence ID" value="BCA94883.1"/>
    <property type="molecule type" value="Genomic_DNA"/>
</dbReference>
<evidence type="ECO:0000259" key="2">
    <source>
        <dbReference type="Pfam" id="PF01609"/>
    </source>
</evidence>
<evidence type="ECO:0000313" key="3">
    <source>
        <dbReference type="EMBL" id="BCA94883.1"/>
    </source>
</evidence>
<organism evidence="3 4">
    <name type="scientific">Legionella antarctica</name>
    <dbReference type="NCBI Taxonomy" id="2708020"/>
    <lineage>
        <taxon>Bacteria</taxon>
        <taxon>Pseudomonadati</taxon>
        <taxon>Pseudomonadota</taxon>
        <taxon>Gammaproteobacteria</taxon>
        <taxon>Legionellales</taxon>
        <taxon>Legionellaceae</taxon>
        <taxon>Legionella</taxon>
    </lineage>
</organism>
<feature type="transmembrane region" description="Helical" evidence="1">
    <location>
        <begin position="310"/>
        <end position="331"/>
    </location>
</feature>
<dbReference type="KEGG" id="lant:TUM19329_12440"/>
<accession>A0A6F8T3V0</accession>